<feature type="domain" description="NAD(P)-binding" evidence="1">
    <location>
        <begin position="8"/>
        <end position="157"/>
    </location>
</feature>
<gene>
    <name evidence="2" type="ORF">PbJCM13498_31990</name>
</gene>
<dbReference type="OrthoDB" id="9798632at2"/>
<name>A0A5M4B399_9BACT</name>
<accession>A0A5M4B399</accession>
<protein>
    <submittedName>
        <fullName evidence="2">Nucleoside-diphosphate sugar epimerase</fullName>
    </submittedName>
</protein>
<dbReference type="InterPro" id="IPR016040">
    <property type="entry name" value="NAD(P)-bd_dom"/>
</dbReference>
<dbReference type="PANTHER" id="PTHR14097:SF7">
    <property type="entry name" value="OXIDOREDUCTASE HTATIP2"/>
    <property type="match status" value="1"/>
</dbReference>
<reference evidence="2 3" key="1">
    <citation type="submission" date="2019-10" db="EMBL/GenBank/DDBJ databases">
        <title>Prolixibacter strains distinguished by the presence of nitrate reductase genes were adept at nitrate-dependent anaerobic corrosion of metallic iron and carbon steel.</title>
        <authorList>
            <person name="Iino T."/>
            <person name="Shono N."/>
            <person name="Ito K."/>
            <person name="Nakamura R."/>
            <person name="Sueoka K."/>
            <person name="Harayama S."/>
            <person name="Ohkuma M."/>
        </authorList>
    </citation>
    <scope>NUCLEOTIDE SEQUENCE [LARGE SCALE GENOMIC DNA]</scope>
    <source>
        <strain evidence="2 3">JCM 13498</strain>
    </source>
</reference>
<dbReference type="AlphaFoldDB" id="A0A5M4B399"/>
<dbReference type="SUPFAM" id="SSF51735">
    <property type="entry name" value="NAD(P)-binding Rossmann-fold domains"/>
    <property type="match status" value="1"/>
</dbReference>
<comment type="caution">
    <text evidence="2">The sequence shown here is derived from an EMBL/GenBank/DDBJ whole genome shotgun (WGS) entry which is preliminary data.</text>
</comment>
<dbReference type="CDD" id="cd05250">
    <property type="entry name" value="CC3_like_SDR_a"/>
    <property type="match status" value="1"/>
</dbReference>
<dbReference type="Pfam" id="PF13460">
    <property type="entry name" value="NAD_binding_10"/>
    <property type="match status" value="1"/>
</dbReference>
<evidence type="ECO:0000313" key="2">
    <source>
        <dbReference type="EMBL" id="GET34336.1"/>
    </source>
</evidence>
<dbReference type="RefSeq" id="WP_027585708.1">
    <property type="nucleotide sequence ID" value="NZ_BLAX01000001.1"/>
</dbReference>
<proteinExistence type="predicted"/>
<evidence type="ECO:0000259" key="1">
    <source>
        <dbReference type="Pfam" id="PF13460"/>
    </source>
</evidence>
<dbReference type="InterPro" id="IPR036291">
    <property type="entry name" value="NAD(P)-bd_dom_sf"/>
</dbReference>
<dbReference type="Proteomes" id="UP000391834">
    <property type="component" value="Unassembled WGS sequence"/>
</dbReference>
<dbReference type="Gene3D" id="3.40.50.720">
    <property type="entry name" value="NAD(P)-binding Rossmann-like Domain"/>
    <property type="match status" value="1"/>
</dbReference>
<dbReference type="PANTHER" id="PTHR14097">
    <property type="entry name" value="OXIDOREDUCTASE HTATIP2"/>
    <property type="match status" value="1"/>
</dbReference>
<keyword evidence="3" id="KW-1185">Reference proteome</keyword>
<sequence length="214" mass="24137">MRTAIIAGATGLVGKELVYYLSGSPEYSRIHLLVRHLTGNTNEKIIEHLIDFDQLQDFSLEERIDDVYCALGTTMKKAGNKDAFRKVDLEYVVTLARRAKELGAHRFLVVSAMGAEPKSMFYYNRIKGKMEKAVSKLGIETTVIVRPSLLLGERNEKRFAEEVSAVFMRILRPFIPKKYRAVAAEKVAGSMYHMALTATPGLHILESKEIEDIE</sequence>
<evidence type="ECO:0000313" key="3">
    <source>
        <dbReference type="Proteomes" id="UP000391834"/>
    </source>
</evidence>
<dbReference type="EMBL" id="BLAX01000001">
    <property type="protein sequence ID" value="GET34336.1"/>
    <property type="molecule type" value="Genomic_DNA"/>
</dbReference>
<organism evidence="2 3">
    <name type="scientific">Prolixibacter bellariivorans</name>
    <dbReference type="NCBI Taxonomy" id="314319"/>
    <lineage>
        <taxon>Bacteria</taxon>
        <taxon>Pseudomonadati</taxon>
        <taxon>Bacteroidota</taxon>
        <taxon>Bacteroidia</taxon>
        <taxon>Marinilabiliales</taxon>
        <taxon>Prolixibacteraceae</taxon>
        <taxon>Prolixibacter</taxon>
    </lineage>
</organism>